<dbReference type="InterPro" id="IPR003103">
    <property type="entry name" value="BAG_domain"/>
</dbReference>
<evidence type="ECO:0000313" key="3">
    <source>
        <dbReference type="EMBL" id="KAB5592877.1"/>
    </source>
</evidence>
<dbReference type="PROSITE" id="PS51035">
    <property type="entry name" value="BAG"/>
    <property type="match status" value="1"/>
</dbReference>
<keyword evidence="4" id="KW-1185">Reference proteome</keyword>
<name>A0A5N5QNN7_9AGAM</name>
<gene>
    <name evidence="3" type="ORF">CTheo_3666</name>
</gene>
<comment type="caution">
    <text evidence="3">The sequence shown here is derived from an EMBL/GenBank/DDBJ whole genome shotgun (WGS) entry which is preliminary data.</text>
</comment>
<evidence type="ECO:0000259" key="2">
    <source>
        <dbReference type="PROSITE" id="PS51035"/>
    </source>
</evidence>
<protein>
    <submittedName>
        <fullName evidence="3">BAG domain containing protein</fullName>
    </submittedName>
</protein>
<dbReference type="InterPro" id="IPR036533">
    <property type="entry name" value="BAG_dom_sf"/>
</dbReference>
<proteinExistence type="predicted"/>
<feature type="compositionally biased region" description="Basic and acidic residues" evidence="1">
    <location>
        <begin position="63"/>
        <end position="91"/>
    </location>
</feature>
<dbReference type="SUPFAM" id="SSF63491">
    <property type="entry name" value="BAG domain"/>
    <property type="match status" value="1"/>
</dbReference>
<feature type="domain" description="BAG" evidence="2">
    <location>
        <begin position="262"/>
        <end position="303"/>
    </location>
</feature>
<dbReference type="Gene3D" id="1.20.58.120">
    <property type="entry name" value="BAG domain"/>
    <property type="match status" value="1"/>
</dbReference>
<dbReference type="EMBL" id="SSOP01000051">
    <property type="protein sequence ID" value="KAB5592877.1"/>
    <property type="molecule type" value="Genomic_DNA"/>
</dbReference>
<evidence type="ECO:0000313" key="4">
    <source>
        <dbReference type="Proteomes" id="UP000383932"/>
    </source>
</evidence>
<feature type="region of interest" description="Disordered" evidence="1">
    <location>
        <begin position="321"/>
        <end position="474"/>
    </location>
</feature>
<evidence type="ECO:0000256" key="1">
    <source>
        <dbReference type="SAM" id="MobiDB-lite"/>
    </source>
</evidence>
<reference evidence="3 4" key="1">
    <citation type="journal article" date="2019" name="Fungal Biol. Biotechnol.">
        <title>Draft genome sequence of fastidious pathogen Ceratobasidium theobromae, which causes vascular-streak dieback in Theobroma cacao.</title>
        <authorList>
            <person name="Ali S.S."/>
            <person name="Asman A."/>
            <person name="Shao J."/>
            <person name="Firmansyah A.P."/>
            <person name="Susilo A.W."/>
            <person name="Rosmana A."/>
            <person name="McMahon P."/>
            <person name="Junaid M."/>
            <person name="Guest D."/>
            <person name="Kheng T.Y."/>
            <person name="Meinhardt L.W."/>
            <person name="Bailey B.A."/>
        </authorList>
    </citation>
    <scope>NUCLEOTIDE SEQUENCE [LARGE SCALE GENOMIC DNA]</scope>
    <source>
        <strain evidence="3 4">CT2</strain>
    </source>
</reference>
<dbReference type="GO" id="GO:0051087">
    <property type="term" value="F:protein-folding chaperone binding"/>
    <property type="evidence" value="ECO:0007669"/>
    <property type="project" value="InterPro"/>
</dbReference>
<feature type="compositionally biased region" description="Basic and acidic residues" evidence="1">
    <location>
        <begin position="98"/>
        <end position="111"/>
    </location>
</feature>
<dbReference type="AlphaFoldDB" id="A0A5N5QNN7"/>
<feature type="compositionally biased region" description="Polar residues" evidence="1">
    <location>
        <begin position="172"/>
        <end position="183"/>
    </location>
</feature>
<feature type="compositionally biased region" description="Basic and acidic residues" evidence="1">
    <location>
        <begin position="455"/>
        <end position="465"/>
    </location>
</feature>
<dbReference type="OrthoDB" id="333905at2759"/>
<feature type="region of interest" description="Disordered" evidence="1">
    <location>
        <begin position="63"/>
        <end position="207"/>
    </location>
</feature>
<dbReference type="Proteomes" id="UP000383932">
    <property type="component" value="Unassembled WGS sequence"/>
</dbReference>
<feature type="compositionally biased region" description="Low complexity" evidence="1">
    <location>
        <begin position="193"/>
        <end position="207"/>
    </location>
</feature>
<sequence length="474" mass="53048">MFPFGRNPYSSPFNAYHPYEDLLLQQELQRRRQAEEYHRRRQLEELNRRRVEQLEYARRQAELQRHREAEARRRHQQELETRRRKLSEPAHQRPSRLRIQEPSEGNRDNGSRRQSMFDGGVQNLFDMLYGAGDRPDTPTWSGKRSKSSDPRGTHRINPVWSETKDPEDSMDDQPSATEESAVSDTEEPDGDDVPSQPDSSDPQSASSQFAIADVLKSFSDLKSGFVFPSKLDFLTAPSDMTVAAPKLAYTPNNAPLHQYEHLLTGLLTKLDAIESYGQESIRKARKDAVKQIELELEELDVKKLQEWRRQCETTMPASVPMAVDTEAPSHPSKLSGELSEPSKPSEVLMNMPNLDPASVPLPRDEDLGMRSDTGSLSFVASSEPLATPPAHSSDLPPTVGNSELDRSKTPMPIDITSGPSLGSVVENSAADVSKESEIEAAEGHVGSGSANSDKGNNEAVHHQMNFDDNWEIEL</sequence>
<accession>A0A5N5QNN7</accession>
<organism evidence="3 4">
    <name type="scientific">Ceratobasidium theobromae</name>
    <dbReference type="NCBI Taxonomy" id="1582974"/>
    <lineage>
        <taxon>Eukaryota</taxon>
        <taxon>Fungi</taxon>
        <taxon>Dikarya</taxon>
        <taxon>Basidiomycota</taxon>
        <taxon>Agaricomycotina</taxon>
        <taxon>Agaricomycetes</taxon>
        <taxon>Cantharellales</taxon>
        <taxon>Ceratobasidiaceae</taxon>
        <taxon>Ceratobasidium</taxon>
    </lineage>
</organism>
<dbReference type="Pfam" id="PF02179">
    <property type="entry name" value="BAG"/>
    <property type="match status" value="1"/>
</dbReference>